<comment type="cofactor">
    <cofactor evidence="1">
        <name>FMN</name>
        <dbReference type="ChEBI" id="CHEBI:58210"/>
    </cofactor>
</comment>
<keyword evidence="4" id="KW-0288">FMN</keyword>
<dbReference type="InterPro" id="IPR000415">
    <property type="entry name" value="Nitroreductase-like"/>
</dbReference>
<keyword evidence="6" id="KW-0560">Oxidoreductase</keyword>
<dbReference type="CDD" id="cd02149">
    <property type="entry name" value="NfsB-like"/>
    <property type="match status" value="1"/>
</dbReference>
<evidence type="ECO:0000256" key="5">
    <source>
        <dbReference type="ARBA" id="ARBA00022857"/>
    </source>
</evidence>
<gene>
    <name evidence="8" type="ORF">SAMN04488101_102196</name>
</gene>
<dbReference type="OrthoDB" id="9809288at2"/>
<evidence type="ECO:0000256" key="1">
    <source>
        <dbReference type="ARBA" id="ARBA00001917"/>
    </source>
</evidence>
<dbReference type="Pfam" id="PF00881">
    <property type="entry name" value="Nitroreductase"/>
    <property type="match status" value="1"/>
</dbReference>
<reference evidence="8 9" key="1">
    <citation type="submission" date="2017-04" db="EMBL/GenBank/DDBJ databases">
        <authorList>
            <person name="Afonso C.L."/>
            <person name="Miller P.J."/>
            <person name="Scott M.A."/>
            <person name="Spackman E."/>
            <person name="Goraichik I."/>
            <person name="Dimitrov K.M."/>
            <person name="Suarez D.L."/>
            <person name="Swayne D.E."/>
        </authorList>
    </citation>
    <scope>NUCLEOTIDE SEQUENCE [LARGE SCALE GENOMIC DNA]</scope>
    <source>
        <strain evidence="8 9">DSM 19625</strain>
    </source>
</reference>
<dbReference type="GO" id="GO:0016491">
    <property type="term" value="F:oxidoreductase activity"/>
    <property type="evidence" value="ECO:0007669"/>
    <property type="project" value="UniProtKB-KW"/>
</dbReference>
<evidence type="ECO:0000313" key="8">
    <source>
        <dbReference type="EMBL" id="SMC69419.1"/>
    </source>
</evidence>
<evidence type="ECO:0000256" key="2">
    <source>
        <dbReference type="ARBA" id="ARBA00007118"/>
    </source>
</evidence>
<dbReference type="STRING" id="475255.SAMN04488101_102196"/>
<dbReference type="SUPFAM" id="SSF55469">
    <property type="entry name" value="FMN-dependent nitroreductase-like"/>
    <property type="match status" value="1"/>
</dbReference>
<evidence type="ECO:0000256" key="3">
    <source>
        <dbReference type="ARBA" id="ARBA00022630"/>
    </source>
</evidence>
<evidence type="ECO:0000256" key="4">
    <source>
        <dbReference type="ARBA" id="ARBA00022643"/>
    </source>
</evidence>
<dbReference type="InterPro" id="IPR033878">
    <property type="entry name" value="NfsB-like"/>
</dbReference>
<accession>A0A1W2B915</accession>
<dbReference type="AlphaFoldDB" id="A0A1W2B915"/>
<keyword evidence="9" id="KW-1185">Reference proteome</keyword>
<keyword evidence="5" id="KW-0521">NADP</keyword>
<dbReference type="Gene3D" id="3.40.109.10">
    <property type="entry name" value="NADH Oxidase"/>
    <property type="match status" value="1"/>
</dbReference>
<comment type="similarity">
    <text evidence="2">Belongs to the nitroreductase family.</text>
</comment>
<proteinExistence type="inferred from homology"/>
<dbReference type="EMBL" id="FWYB01000002">
    <property type="protein sequence ID" value="SMC69419.1"/>
    <property type="molecule type" value="Genomic_DNA"/>
</dbReference>
<sequence>MSLIEALNWRYATKKMNGEKVSQDKVDQILAAARLAPTSSGLQPFKIIVVTNPELKEKIKAVAYGQEQITDASHVLIFAAWDNYTEERIRSVFSYTNNERGVPDSATEDYVSRLIGIYTNKTAEENFHHAAKQAYIGFGVALAEAALLKVDATPMEGFEPEKLDELLGLKQKGLRSTTILPLGYRDEAGDWLANLKKVRTPLADFVIEIK</sequence>
<organism evidence="8 9">
    <name type="scientific">Pedobacter nyackensis</name>
    <dbReference type="NCBI Taxonomy" id="475255"/>
    <lineage>
        <taxon>Bacteria</taxon>
        <taxon>Pseudomonadati</taxon>
        <taxon>Bacteroidota</taxon>
        <taxon>Sphingobacteriia</taxon>
        <taxon>Sphingobacteriales</taxon>
        <taxon>Sphingobacteriaceae</taxon>
        <taxon>Pedobacter</taxon>
    </lineage>
</organism>
<dbReference type="InterPro" id="IPR029479">
    <property type="entry name" value="Nitroreductase"/>
</dbReference>
<keyword evidence="3" id="KW-0285">Flavoprotein</keyword>
<evidence type="ECO:0000259" key="7">
    <source>
        <dbReference type="Pfam" id="PF00881"/>
    </source>
</evidence>
<protein>
    <submittedName>
        <fullName evidence="8">Nitroreductase</fullName>
    </submittedName>
</protein>
<evidence type="ECO:0000313" key="9">
    <source>
        <dbReference type="Proteomes" id="UP000192678"/>
    </source>
</evidence>
<dbReference type="Proteomes" id="UP000192678">
    <property type="component" value="Unassembled WGS sequence"/>
</dbReference>
<evidence type="ECO:0000256" key="6">
    <source>
        <dbReference type="ARBA" id="ARBA00023002"/>
    </source>
</evidence>
<name>A0A1W2B915_9SPHI</name>
<dbReference type="PANTHER" id="PTHR43673:SF2">
    <property type="entry name" value="NITROREDUCTASE"/>
    <property type="match status" value="1"/>
</dbReference>
<feature type="domain" description="Nitroreductase" evidence="7">
    <location>
        <begin position="8"/>
        <end position="184"/>
    </location>
</feature>
<dbReference type="RefSeq" id="WP_084287802.1">
    <property type="nucleotide sequence ID" value="NZ_FWYB01000002.1"/>
</dbReference>
<dbReference type="PANTHER" id="PTHR43673">
    <property type="entry name" value="NAD(P)H NITROREDUCTASE YDGI-RELATED"/>
    <property type="match status" value="1"/>
</dbReference>